<dbReference type="InterPro" id="IPR005135">
    <property type="entry name" value="Endo/exonuclease/phosphatase"/>
</dbReference>
<evidence type="ECO:0000259" key="1">
    <source>
        <dbReference type="Pfam" id="PF03372"/>
    </source>
</evidence>
<dbReference type="AlphaFoldDB" id="A0A7S0T4H4"/>
<organism evidence="2">
    <name type="scientific">Mantoniella antarctica</name>
    <dbReference type="NCBI Taxonomy" id="81844"/>
    <lineage>
        <taxon>Eukaryota</taxon>
        <taxon>Viridiplantae</taxon>
        <taxon>Chlorophyta</taxon>
        <taxon>Mamiellophyceae</taxon>
        <taxon>Mamiellales</taxon>
        <taxon>Mamiellaceae</taxon>
        <taxon>Mantoniella</taxon>
    </lineage>
</organism>
<dbReference type="EMBL" id="HBFC01034961">
    <property type="protein sequence ID" value="CAD8721600.1"/>
    <property type="molecule type" value="Transcribed_RNA"/>
</dbReference>
<dbReference type="InterPro" id="IPR050410">
    <property type="entry name" value="CCR4/nocturin_mRNA_transcr"/>
</dbReference>
<dbReference type="Gene3D" id="3.60.10.10">
    <property type="entry name" value="Endonuclease/exonuclease/phosphatase"/>
    <property type="match status" value="1"/>
</dbReference>
<accession>A0A7S0T4H4</accession>
<reference evidence="2" key="1">
    <citation type="submission" date="2021-01" db="EMBL/GenBank/DDBJ databases">
        <authorList>
            <person name="Corre E."/>
            <person name="Pelletier E."/>
            <person name="Niang G."/>
            <person name="Scheremetjew M."/>
            <person name="Finn R."/>
            <person name="Kale V."/>
            <person name="Holt S."/>
            <person name="Cochrane G."/>
            <person name="Meng A."/>
            <person name="Brown T."/>
            <person name="Cohen L."/>
        </authorList>
    </citation>
    <scope>NUCLEOTIDE SEQUENCE</scope>
    <source>
        <strain evidence="2">SL-175</strain>
    </source>
</reference>
<protein>
    <recommendedName>
        <fullName evidence="1">Endonuclease/exonuclease/phosphatase domain-containing protein</fullName>
    </recommendedName>
</protein>
<feature type="domain" description="Endonuclease/exonuclease/phosphatase" evidence="1">
    <location>
        <begin position="12"/>
        <end position="332"/>
    </location>
</feature>
<dbReference type="PANTHER" id="PTHR12121:SF101">
    <property type="entry name" value="ENDONUCLEASE_EXONUCLEASE_PHOSPHATASE DOMAIN-CONTAINING PROTEIN"/>
    <property type="match status" value="1"/>
</dbReference>
<dbReference type="SUPFAM" id="SSF56219">
    <property type="entry name" value="DNase I-like"/>
    <property type="match status" value="1"/>
</dbReference>
<proteinExistence type="predicted"/>
<gene>
    <name evidence="2" type="ORF">MANT1106_LOCUS20813</name>
</gene>
<dbReference type="Pfam" id="PF03372">
    <property type="entry name" value="Exo_endo_phos"/>
    <property type="match status" value="1"/>
</dbReference>
<name>A0A7S0T4H4_9CHLO</name>
<dbReference type="InterPro" id="IPR036691">
    <property type="entry name" value="Endo/exonu/phosph_ase_sf"/>
</dbReference>
<dbReference type="PANTHER" id="PTHR12121">
    <property type="entry name" value="CARBON CATABOLITE REPRESSOR PROTEIN 4"/>
    <property type="match status" value="1"/>
</dbReference>
<evidence type="ECO:0000313" key="2">
    <source>
        <dbReference type="EMBL" id="CAD8721600.1"/>
    </source>
</evidence>
<dbReference type="GO" id="GO:0000175">
    <property type="term" value="F:3'-5'-RNA exonuclease activity"/>
    <property type="evidence" value="ECO:0007669"/>
    <property type="project" value="TreeGrafter"/>
</dbReference>
<sequence length="353" mass="38525">MGGATHHDARVVTYNVLSSSLCEASYFTHCAPEDLDPPTRLARVLAKLEPEVAAGAVIALQEVSQKWAGDLHVFFAQRGYQLVCSLYGKPFNGYMGIALAVPLGRYDVRAVDISRCSDTAKLPRDRKPRSNILRKFLVEKPLDVWRVVTGKRAPQSDWALANSRLNTIVFASLRCKITGVEFGVANYHMPCMFRNPKVMTIHAQLAGMYAQRLAGDLPAVLVGDFNLKPGDGGYELITTGTLAAGLEASPVPPEGGRWSTVLGYPMRSAYKVANGAEPDFTNFAQIKDDPQFIDCLDYIFISPAVEVAEVMQLPHRSEVKGPFPAPNEPSDHILLAATLRIPGQLEPADSTSK</sequence>